<dbReference type="InParanoid" id="A0A507BDA5"/>
<keyword evidence="3" id="KW-1185">Reference proteome</keyword>
<comment type="caution">
    <text evidence="2">The sequence shown here is derived from an EMBL/GenBank/DDBJ whole genome shotgun (WGS) entry which is preliminary data.</text>
</comment>
<dbReference type="AlphaFoldDB" id="A0A507BDA5"/>
<evidence type="ECO:0000313" key="3">
    <source>
        <dbReference type="Proteomes" id="UP000319257"/>
    </source>
</evidence>
<dbReference type="Proteomes" id="UP000319257">
    <property type="component" value="Unassembled WGS sequence"/>
</dbReference>
<dbReference type="RefSeq" id="XP_030996271.1">
    <property type="nucleotide sequence ID" value="XM_031139753.1"/>
</dbReference>
<proteinExistence type="predicted"/>
<name>A0A507BDA5_9PEZI</name>
<feature type="signal peptide" evidence="1">
    <location>
        <begin position="1"/>
        <end position="18"/>
    </location>
</feature>
<dbReference type="EMBL" id="SKBQ01000027">
    <property type="protein sequence ID" value="TPX14560.1"/>
    <property type="molecule type" value="Genomic_DNA"/>
</dbReference>
<gene>
    <name evidence="2" type="ORF">E0L32_005252</name>
</gene>
<keyword evidence="1" id="KW-0732">Signal</keyword>
<evidence type="ECO:0000256" key="1">
    <source>
        <dbReference type="SAM" id="SignalP"/>
    </source>
</evidence>
<evidence type="ECO:0000313" key="2">
    <source>
        <dbReference type="EMBL" id="TPX14560.1"/>
    </source>
</evidence>
<organism evidence="2 3">
    <name type="scientific">Thyridium curvatum</name>
    <dbReference type="NCBI Taxonomy" id="1093900"/>
    <lineage>
        <taxon>Eukaryota</taxon>
        <taxon>Fungi</taxon>
        <taxon>Dikarya</taxon>
        <taxon>Ascomycota</taxon>
        <taxon>Pezizomycotina</taxon>
        <taxon>Sordariomycetes</taxon>
        <taxon>Sordariomycetidae</taxon>
        <taxon>Thyridiales</taxon>
        <taxon>Thyridiaceae</taxon>
        <taxon>Thyridium</taxon>
    </lineage>
</organism>
<protein>
    <submittedName>
        <fullName evidence="2">Uncharacterized protein</fullName>
    </submittedName>
</protein>
<reference evidence="2 3" key="1">
    <citation type="submission" date="2019-06" db="EMBL/GenBank/DDBJ databases">
        <title>Draft genome sequence of the filamentous fungus Phialemoniopsis curvata isolated from diesel fuel.</title>
        <authorList>
            <person name="Varaljay V.A."/>
            <person name="Lyon W.J."/>
            <person name="Crouch A.L."/>
            <person name="Drake C.E."/>
            <person name="Hollomon J.M."/>
            <person name="Nadeau L.J."/>
            <person name="Nunn H.S."/>
            <person name="Stevenson B.S."/>
            <person name="Bojanowski C.L."/>
            <person name="Crookes-Goodson W.J."/>
        </authorList>
    </citation>
    <scope>NUCLEOTIDE SEQUENCE [LARGE SCALE GENOMIC DNA]</scope>
    <source>
        <strain evidence="2 3">D216</strain>
    </source>
</reference>
<feature type="chain" id="PRO_5021365183" evidence="1">
    <location>
        <begin position="19"/>
        <end position="43"/>
    </location>
</feature>
<accession>A0A507BDA5</accession>
<dbReference type="GeneID" id="41972699"/>
<sequence>MKIILALALALQAWAGLAAPVADAGLAQEVQPRQCGVNPHSHC</sequence>